<evidence type="ECO:0000313" key="1">
    <source>
        <dbReference type="EMBL" id="EFE49272.1"/>
    </source>
</evidence>
<comment type="caution">
    <text evidence="1">The sequence shown here is derived from an EMBL/GenBank/DDBJ whole genome shotgun (WGS) entry which is preliminary data.</text>
</comment>
<gene>
    <name evidence="1" type="ORF">NEIELOOT_01959</name>
</gene>
<dbReference type="EMBL" id="ADBF01000199">
    <property type="protein sequence ID" value="EFE49272.1"/>
    <property type="molecule type" value="Genomic_DNA"/>
</dbReference>
<protein>
    <submittedName>
        <fullName evidence="1">Uncharacterized protein</fullName>
    </submittedName>
</protein>
<dbReference type="Proteomes" id="UP000005536">
    <property type="component" value="Unassembled WGS sequence"/>
</dbReference>
<dbReference type="AlphaFoldDB" id="D4DSB5"/>
<accession>D4DSB5</accession>
<reference evidence="1 2" key="1">
    <citation type="submission" date="2010-02" db="EMBL/GenBank/DDBJ databases">
        <authorList>
            <person name="Weinstock G."/>
            <person name="Sodergren E."/>
            <person name="Clifton S."/>
            <person name="Fulton L."/>
            <person name="Fulton B."/>
            <person name="Courtney L."/>
            <person name="Fronick C."/>
            <person name="Harrison M."/>
            <person name="Strong C."/>
            <person name="Farmer C."/>
            <person name="Delahaunty K."/>
            <person name="Markovic C."/>
            <person name="Hall O."/>
            <person name="Minx P."/>
            <person name="Tomlinson C."/>
            <person name="Mitreva M."/>
            <person name="Nelson J."/>
            <person name="Hou S."/>
            <person name="Wollam A."/>
            <person name="Pepin K.H."/>
            <person name="Johnson M."/>
            <person name="Bhonagiri V."/>
            <person name="Zhang X."/>
            <person name="Suruliraj S."/>
            <person name="Warren W."/>
            <person name="Chinwalla A."/>
            <person name="Mardis E.R."/>
            <person name="Wilson R.K."/>
        </authorList>
    </citation>
    <scope>NUCLEOTIDE SEQUENCE [LARGE SCALE GENOMIC DNA]</scope>
    <source>
        <strain evidence="1 2">ATCC 29315</strain>
    </source>
</reference>
<organism evidence="1 2">
    <name type="scientific">Neisseria elongata subsp. glycolytica ATCC 29315</name>
    <dbReference type="NCBI Taxonomy" id="546263"/>
    <lineage>
        <taxon>Bacteria</taxon>
        <taxon>Pseudomonadati</taxon>
        <taxon>Pseudomonadota</taxon>
        <taxon>Betaproteobacteria</taxon>
        <taxon>Neisseriales</taxon>
        <taxon>Neisseriaceae</taxon>
        <taxon>Neisseria</taxon>
    </lineage>
</organism>
<evidence type="ECO:0000313" key="2">
    <source>
        <dbReference type="Proteomes" id="UP000005536"/>
    </source>
</evidence>
<sequence>MILFLGNSFYFSIFKCHVILLLKVEMGPAHGLVVEVAGSLMANYTVLLLDLVI</sequence>
<name>D4DSB5_NEIEG</name>
<proteinExistence type="predicted"/>